<evidence type="ECO:0000256" key="3">
    <source>
        <dbReference type="ARBA" id="ARBA00022723"/>
    </source>
</evidence>
<dbReference type="eggNOG" id="COG3384">
    <property type="taxonomic scope" value="Bacteria"/>
</dbReference>
<dbReference type="InterPro" id="IPR004183">
    <property type="entry name" value="Xdiol_dOase_suB"/>
</dbReference>
<dbReference type="CDD" id="cd07363">
    <property type="entry name" value="45_DOPA_Dioxygenase"/>
    <property type="match status" value="1"/>
</dbReference>
<sequence>MLNASTRQPVFFISHGGGPWPWMPEVFATTYAKLAQSLSGLLKTLPQRPQAILMVSAHWEEQVFTVQTATQPEMIYDYGGFPAHTYQIHYPSAGSPELAHQVTQLLEQNAIAVKTDERRGYDHGMFSPMQVINPAADIPVVQLSLKKGLNPQEHLGLGRALAPLRDQNILIVGSGLSYHNLRMFNAQATEPSKMFDQWLYESVVECQGGERQQRLIDWQQAPAARIAHPREEHLLPLMVAVGAAENENGARNYHESTFMGGLSVSSFVFGNTLGNT</sequence>
<dbReference type="PANTHER" id="PTHR30096:SF0">
    <property type="entry name" value="4,5-DOPA DIOXYGENASE EXTRADIOL-LIKE PROTEIN"/>
    <property type="match status" value="1"/>
</dbReference>
<dbReference type="Proteomes" id="UP000185674">
    <property type="component" value="Chromosome"/>
</dbReference>
<dbReference type="STRING" id="487316.BEN76_03625"/>
<keyword evidence="7" id="KW-0223">Dioxygenase</keyword>
<proteinExistence type="inferred from homology"/>
<evidence type="ECO:0000256" key="5">
    <source>
        <dbReference type="ARBA" id="ARBA00023002"/>
    </source>
</evidence>
<accession>A0A1P8EG28</accession>
<dbReference type="PIRSF" id="PIRSF006157">
    <property type="entry name" value="Doxgns_DODA"/>
    <property type="match status" value="1"/>
</dbReference>
<gene>
    <name evidence="7" type="ORF">BEN76_03625</name>
</gene>
<comment type="cofactor">
    <cofactor evidence="1">
        <name>Zn(2+)</name>
        <dbReference type="ChEBI" id="CHEBI:29105"/>
    </cofactor>
</comment>
<keyword evidence="3" id="KW-0479">Metal-binding</keyword>
<dbReference type="AlphaFoldDB" id="A0A1P8EG28"/>
<dbReference type="GO" id="GO:0008270">
    <property type="term" value="F:zinc ion binding"/>
    <property type="evidence" value="ECO:0007669"/>
    <property type="project" value="InterPro"/>
</dbReference>
<evidence type="ECO:0000313" key="8">
    <source>
        <dbReference type="Proteomes" id="UP000185674"/>
    </source>
</evidence>
<organism evidence="7 8">
    <name type="scientific">Acinetobacter soli</name>
    <dbReference type="NCBI Taxonomy" id="487316"/>
    <lineage>
        <taxon>Bacteria</taxon>
        <taxon>Pseudomonadati</taxon>
        <taxon>Pseudomonadota</taxon>
        <taxon>Gammaproteobacteria</taxon>
        <taxon>Moraxellales</taxon>
        <taxon>Moraxellaceae</taxon>
        <taxon>Acinetobacter</taxon>
    </lineage>
</organism>
<feature type="domain" description="Extradiol ring-cleavage dioxygenase class III enzyme subunit B" evidence="6">
    <location>
        <begin position="44"/>
        <end position="260"/>
    </location>
</feature>
<dbReference type="SUPFAM" id="SSF53213">
    <property type="entry name" value="LigB-like"/>
    <property type="match status" value="1"/>
</dbReference>
<protein>
    <submittedName>
        <fullName evidence="7">Dioxygenase</fullName>
    </submittedName>
</protein>
<dbReference type="RefSeq" id="WP_004947896.1">
    <property type="nucleotide sequence ID" value="NZ_CP016896.1"/>
</dbReference>
<dbReference type="GO" id="GO:0016702">
    <property type="term" value="F:oxidoreductase activity, acting on single donors with incorporation of molecular oxygen, incorporation of two atoms of oxygen"/>
    <property type="evidence" value="ECO:0007669"/>
    <property type="project" value="UniProtKB-ARBA"/>
</dbReference>
<evidence type="ECO:0000256" key="2">
    <source>
        <dbReference type="ARBA" id="ARBA00007581"/>
    </source>
</evidence>
<evidence type="ECO:0000313" key="7">
    <source>
        <dbReference type="EMBL" id="APV35156.1"/>
    </source>
</evidence>
<keyword evidence="4" id="KW-0862">Zinc</keyword>
<dbReference type="InterPro" id="IPR014436">
    <property type="entry name" value="Extradiol_dOase_DODA"/>
</dbReference>
<dbReference type="GO" id="GO:0008198">
    <property type="term" value="F:ferrous iron binding"/>
    <property type="evidence" value="ECO:0007669"/>
    <property type="project" value="InterPro"/>
</dbReference>
<comment type="similarity">
    <text evidence="2">Belongs to the DODA-type extradiol aromatic ring-opening dioxygenase family.</text>
</comment>
<dbReference type="Gene3D" id="3.40.830.10">
    <property type="entry name" value="LigB-like"/>
    <property type="match status" value="1"/>
</dbReference>
<dbReference type="PANTHER" id="PTHR30096">
    <property type="entry name" value="4,5-DOPA DIOXYGENASE EXTRADIOL-LIKE PROTEIN"/>
    <property type="match status" value="1"/>
</dbReference>
<name>A0A1P8EG28_9GAMM</name>
<evidence type="ECO:0000259" key="6">
    <source>
        <dbReference type="Pfam" id="PF02900"/>
    </source>
</evidence>
<dbReference type="EMBL" id="CP016896">
    <property type="protein sequence ID" value="APV35156.1"/>
    <property type="molecule type" value="Genomic_DNA"/>
</dbReference>
<evidence type="ECO:0000256" key="1">
    <source>
        <dbReference type="ARBA" id="ARBA00001947"/>
    </source>
</evidence>
<evidence type="ECO:0000256" key="4">
    <source>
        <dbReference type="ARBA" id="ARBA00022833"/>
    </source>
</evidence>
<dbReference type="Pfam" id="PF02900">
    <property type="entry name" value="LigB"/>
    <property type="match status" value="1"/>
</dbReference>
<dbReference type="KEGG" id="asol:BEN76_03625"/>
<reference evidence="7 8" key="1">
    <citation type="submission" date="2016-08" db="EMBL/GenBank/DDBJ databases">
        <title>Complete genome sequence of Acinetobacter baylyi strain GFJ2.</title>
        <authorList>
            <person name="Tabata M."/>
            <person name="Kuboki S."/>
            <person name="Gibu N."/>
            <person name="Kinouchi Y."/>
            <person name="Vangnai A."/>
            <person name="Kasai D."/>
            <person name="Fukuda M."/>
        </authorList>
    </citation>
    <scope>NUCLEOTIDE SEQUENCE [LARGE SCALE GENOMIC DNA]</scope>
    <source>
        <strain evidence="7 8">GFJ2</strain>
    </source>
</reference>
<keyword evidence="5" id="KW-0560">Oxidoreductase</keyword>